<dbReference type="Gene3D" id="3.40.1580.10">
    <property type="entry name" value="SMI1/KNR4-like"/>
    <property type="match status" value="1"/>
</dbReference>
<comment type="caution">
    <text evidence="2">The sequence shown here is derived from an EMBL/GenBank/DDBJ whole genome shotgun (WGS) entry which is preliminary data.</text>
</comment>
<gene>
    <name evidence="2" type="ORF">J2T19_002679</name>
</gene>
<name>A0ABT9WDZ6_9BACL</name>
<organism evidence="2 3">
    <name type="scientific">Paenibacillus tundrae</name>
    <dbReference type="NCBI Taxonomy" id="528187"/>
    <lineage>
        <taxon>Bacteria</taxon>
        <taxon>Bacillati</taxon>
        <taxon>Bacillota</taxon>
        <taxon>Bacilli</taxon>
        <taxon>Bacillales</taxon>
        <taxon>Paenibacillaceae</taxon>
        <taxon>Paenibacillus</taxon>
    </lineage>
</organism>
<dbReference type="InterPro" id="IPR018958">
    <property type="entry name" value="Knr4/Smi1-like_dom"/>
</dbReference>
<dbReference type="RefSeq" id="WP_307216378.1">
    <property type="nucleotide sequence ID" value="NZ_JAUSTI010000006.1"/>
</dbReference>
<dbReference type="Pfam" id="PF09346">
    <property type="entry name" value="SMI1_KNR4"/>
    <property type="match status" value="1"/>
</dbReference>
<dbReference type="Proteomes" id="UP001233836">
    <property type="component" value="Unassembled WGS sequence"/>
</dbReference>
<feature type="domain" description="Knr4/Smi1-like" evidence="1">
    <location>
        <begin position="2"/>
        <end position="143"/>
    </location>
</feature>
<sequence>MSKVDITSIQDHYGVAFPQEYLDFQQTNSGSSFNLMESGEVSDWQIRFSVMDDQFITNNIQMVDEVNPDPKRIIPIAWSVSSGNNYLLDYRKNSASPAILLMEHEEAIVREDAESETDTLEEAQRLMEGNVREIADSFASFIAKLSADQPL</sequence>
<evidence type="ECO:0000259" key="1">
    <source>
        <dbReference type="Pfam" id="PF09346"/>
    </source>
</evidence>
<proteinExistence type="predicted"/>
<accession>A0ABT9WDZ6</accession>
<protein>
    <recommendedName>
        <fullName evidence="1">Knr4/Smi1-like domain-containing protein</fullName>
    </recommendedName>
</protein>
<keyword evidence="3" id="KW-1185">Reference proteome</keyword>
<evidence type="ECO:0000313" key="3">
    <source>
        <dbReference type="Proteomes" id="UP001233836"/>
    </source>
</evidence>
<evidence type="ECO:0000313" key="2">
    <source>
        <dbReference type="EMBL" id="MDQ0171227.1"/>
    </source>
</evidence>
<dbReference type="EMBL" id="JAUSTI010000006">
    <property type="protein sequence ID" value="MDQ0171227.1"/>
    <property type="molecule type" value="Genomic_DNA"/>
</dbReference>
<dbReference type="SUPFAM" id="SSF160631">
    <property type="entry name" value="SMI1/KNR4-like"/>
    <property type="match status" value="1"/>
</dbReference>
<reference evidence="2 3" key="1">
    <citation type="submission" date="2023-07" db="EMBL/GenBank/DDBJ databases">
        <title>Sorghum-associated microbial communities from plants grown in Nebraska, USA.</title>
        <authorList>
            <person name="Schachtman D."/>
        </authorList>
    </citation>
    <scope>NUCLEOTIDE SEQUENCE [LARGE SCALE GENOMIC DNA]</scope>
    <source>
        <strain evidence="2 3">DS1314</strain>
    </source>
</reference>
<dbReference type="InterPro" id="IPR037883">
    <property type="entry name" value="Knr4/Smi1-like_sf"/>
</dbReference>